<reference evidence="1" key="1">
    <citation type="submission" date="2020-05" db="EMBL/GenBank/DDBJ databases">
        <title>Large-scale comparative analyses of tick genomes elucidate their genetic diversity and vector capacities.</title>
        <authorList>
            <person name="Jia N."/>
            <person name="Wang J."/>
            <person name="Shi W."/>
            <person name="Du L."/>
            <person name="Sun Y."/>
            <person name="Zhan W."/>
            <person name="Jiang J."/>
            <person name="Wang Q."/>
            <person name="Zhang B."/>
            <person name="Ji P."/>
            <person name="Sakyi L.B."/>
            <person name="Cui X."/>
            <person name="Yuan T."/>
            <person name="Jiang B."/>
            <person name="Yang W."/>
            <person name="Lam T.T.-Y."/>
            <person name="Chang Q."/>
            <person name="Ding S."/>
            <person name="Wang X."/>
            <person name="Zhu J."/>
            <person name="Ruan X."/>
            <person name="Zhao L."/>
            <person name="Wei J."/>
            <person name="Que T."/>
            <person name="Du C."/>
            <person name="Cheng J."/>
            <person name="Dai P."/>
            <person name="Han X."/>
            <person name="Huang E."/>
            <person name="Gao Y."/>
            <person name="Liu J."/>
            <person name="Shao H."/>
            <person name="Ye R."/>
            <person name="Li L."/>
            <person name="Wei W."/>
            <person name="Wang X."/>
            <person name="Wang C."/>
            <person name="Yang T."/>
            <person name="Huo Q."/>
            <person name="Li W."/>
            <person name="Guo W."/>
            <person name="Chen H."/>
            <person name="Zhou L."/>
            <person name="Ni X."/>
            <person name="Tian J."/>
            <person name="Zhou Y."/>
            <person name="Sheng Y."/>
            <person name="Liu T."/>
            <person name="Pan Y."/>
            <person name="Xia L."/>
            <person name="Li J."/>
            <person name="Zhao F."/>
            <person name="Cao W."/>
        </authorList>
    </citation>
    <scope>NUCLEOTIDE SEQUENCE</scope>
    <source>
        <strain evidence="1">Hyas-2018</strain>
    </source>
</reference>
<evidence type="ECO:0000313" key="1">
    <source>
        <dbReference type="EMBL" id="KAH6938801.1"/>
    </source>
</evidence>
<proteinExistence type="predicted"/>
<gene>
    <name evidence="1" type="ORF">HPB50_012909</name>
</gene>
<accession>A0ACB7SXT4</accession>
<organism evidence="1 2">
    <name type="scientific">Hyalomma asiaticum</name>
    <name type="common">Tick</name>
    <dbReference type="NCBI Taxonomy" id="266040"/>
    <lineage>
        <taxon>Eukaryota</taxon>
        <taxon>Metazoa</taxon>
        <taxon>Ecdysozoa</taxon>
        <taxon>Arthropoda</taxon>
        <taxon>Chelicerata</taxon>
        <taxon>Arachnida</taxon>
        <taxon>Acari</taxon>
        <taxon>Parasitiformes</taxon>
        <taxon>Ixodida</taxon>
        <taxon>Ixodoidea</taxon>
        <taxon>Ixodidae</taxon>
        <taxon>Hyalomminae</taxon>
        <taxon>Hyalomma</taxon>
    </lineage>
</organism>
<keyword evidence="2" id="KW-1185">Reference proteome</keyword>
<comment type="caution">
    <text evidence="1">The sequence shown here is derived from an EMBL/GenBank/DDBJ whole genome shotgun (WGS) entry which is preliminary data.</text>
</comment>
<evidence type="ECO:0000313" key="2">
    <source>
        <dbReference type="Proteomes" id="UP000821845"/>
    </source>
</evidence>
<sequence length="146" mass="16391">MEVCGEEKAEEADAKCRQGEIEAKMEKMMAIQSGLMDRIAELENALAREREKTQAMGERLRLAEEELAMVVKRYHKMIAFPDGRMTKSQKPRQLRVKEVPSSSPLVGPKALSSGAKPARHTNCSLQPVPSAQTRQWTLPAVTWPME</sequence>
<protein>
    <submittedName>
        <fullName evidence="1">Uncharacterized protein</fullName>
    </submittedName>
</protein>
<dbReference type="EMBL" id="CM023482">
    <property type="protein sequence ID" value="KAH6938801.1"/>
    <property type="molecule type" value="Genomic_DNA"/>
</dbReference>
<name>A0ACB7SXT4_HYAAI</name>
<dbReference type="Proteomes" id="UP000821845">
    <property type="component" value="Chromosome 2"/>
</dbReference>